<name>A0ABZ3C2R7_9GAMM</name>
<evidence type="ECO:0000256" key="7">
    <source>
        <dbReference type="SAM" id="Phobius"/>
    </source>
</evidence>
<keyword evidence="5 7" id="KW-0472">Membrane</keyword>
<dbReference type="InterPro" id="IPR010432">
    <property type="entry name" value="RDD"/>
</dbReference>
<dbReference type="EMBL" id="CP150637">
    <property type="protein sequence ID" value="WZW88340.1"/>
    <property type="molecule type" value="Genomic_DNA"/>
</dbReference>
<evidence type="ECO:0000256" key="2">
    <source>
        <dbReference type="ARBA" id="ARBA00022475"/>
    </source>
</evidence>
<keyword evidence="10" id="KW-1185">Reference proteome</keyword>
<evidence type="ECO:0000256" key="1">
    <source>
        <dbReference type="ARBA" id="ARBA00004651"/>
    </source>
</evidence>
<feature type="transmembrane region" description="Helical" evidence="7">
    <location>
        <begin position="261"/>
        <end position="283"/>
    </location>
</feature>
<dbReference type="InterPro" id="IPR051791">
    <property type="entry name" value="Pra-immunoreactive"/>
</dbReference>
<evidence type="ECO:0000313" key="9">
    <source>
        <dbReference type="EMBL" id="WZW88340.1"/>
    </source>
</evidence>
<feature type="transmembrane region" description="Helical" evidence="7">
    <location>
        <begin position="330"/>
        <end position="348"/>
    </location>
</feature>
<comment type="subcellular location">
    <subcellularLocation>
        <location evidence="1">Cell membrane</location>
        <topology evidence="1">Multi-pass membrane protein</topology>
    </subcellularLocation>
</comment>
<organism evidence="9 10">
    <name type="scientific">Ignatzschineria larvae DSM 13226</name>
    <dbReference type="NCBI Taxonomy" id="1111732"/>
    <lineage>
        <taxon>Bacteria</taxon>
        <taxon>Pseudomonadati</taxon>
        <taxon>Pseudomonadota</taxon>
        <taxon>Gammaproteobacteria</taxon>
        <taxon>Cardiobacteriales</taxon>
        <taxon>Ignatzschineriaceae</taxon>
        <taxon>Ignatzschineria</taxon>
    </lineage>
</organism>
<protein>
    <submittedName>
        <fullName evidence="9">RDD family protein</fullName>
    </submittedName>
</protein>
<feature type="transmembrane region" description="Helical" evidence="7">
    <location>
        <begin position="202"/>
        <end position="230"/>
    </location>
</feature>
<keyword evidence="4 7" id="KW-1133">Transmembrane helix</keyword>
<dbReference type="Proteomes" id="UP001449178">
    <property type="component" value="Chromosome"/>
</dbReference>
<evidence type="ECO:0000313" key="10">
    <source>
        <dbReference type="Proteomes" id="UP001449178"/>
    </source>
</evidence>
<feature type="region of interest" description="Disordered" evidence="6">
    <location>
        <begin position="99"/>
        <end position="149"/>
    </location>
</feature>
<sequence>MQNQREERVYRVRFKGELLPGYSKESVILAVAKAYNQAPDDIARWFVPGGVNLREEATYQEALQLEGYFRQQGMVVHIESLLDADVSQVEDASLNAENRATSVNASANDQASSDTATSISKQSPEQSSEQSTTQEASANSHNQDENIDPNEKARRELEEMLKHNQSGEMTLEKLQQTLSQLNLALIPQELKDFRPASLLKRLGAFIIDFVILSFVFQIVVLNLLIMLGLVDGNIFERYLGLLNESNGSLETMLNNPDMIDALNQIVMSLAPWYVITYLAYFVLQERFYGATLGKKLFRIRIYSLVTGSVLRWNTVVLRTIFFFLGLQVLSYIPVIGIFLFAMTMFVALRDPLYRRSLYDRVTKTVVGSIENREIK</sequence>
<proteinExistence type="predicted"/>
<keyword evidence="2" id="KW-1003">Cell membrane</keyword>
<feature type="compositionally biased region" description="Polar residues" evidence="6">
    <location>
        <begin position="99"/>
        <end position="116"/>
    </location>
</feature>
<evidence type="ECO:0000256" key="6">
    <source>
        <dbReference type="SAM" id="MobiDB-lite"/>
    </source>
</evidence>
<feature type="compositionally biased region" description="Low complexity" evidence="6">
    <location>
        <begin position="117"/>
        <end position="137"/>
    </location>
</feature>
<dbReference type="Pfam" id="PF06271">
    <property type="entry name" value="RDD"/>
    <property type="match status" value="1"/>
</dbReference>
<evidence type="ECO:0000256" key="4">
    <source>
        <dbReference type="ARBA" id="ARBA00022989"/>
    </source>
</evidence>
<keyword evidence="3 7" id="KW-0812">Transmembrane</keyword>
<reference evidence="9 10" key="1">
    <citation type="submission" date="2024-03" db="EMBL/GenBank/DDBJ databases">
        <title>Complete Genome Sequence and Annotation of Ignatzschineria larvae DSM 13226.</title>
        <authorList>
            <person name="Cantrell E."/>
            <person name="Burcham Z.M."/>
        </authorList>
    </citation>
    <scope>NUCLEOTIDE SEQUENCE [LARGE SCALE GENOMIC DNA]</scope>
    <source>
        <strain evidence="9 10">DSM 13226</strain>
    </source>
</reference>
<feature type="transmembrane region" description="Helical" evidence="7">
    <location>
        <begin position="304"/>
        <end position="324"/>
    </location>
</feature>
<dbReference type="PANTHER" id="PTHR36115:SF4">
    <property type="entry name" value="MEMBRANE PROTEIN"/>
    <property type="match status" value="1"/>
</dbReference>
<dbReference type="PANTHER" id="PTHR36115">
    <property type="entry name" value="PROLINE-RICH ANTIGEN HOMOLOG-RELATED"/>
    <property type="match status" value="1"/>
</dbReference>
<dbReference type="RefSeq" id="WP_026878236.1">
    <property type="nucleotide sequence ID" value="NZ_AZOD01000005.1"/>
</dbReference>
<evidence type="ECO:0000259" key="8">
    <source>
        <dbReference type="Pfam" id="PF06271"/>
    </source>
</evidence>
<evidence type="ECO:0000256" key="3">
    <source>
        <dbReference type="ARBA" id="ARBA00022692"/>
    </source>
</evidence>
<feature type="domain" description="RDD" evidence="8">
    <location>
        <begin position="196"/>
        <end position="362"/>
    </location>
</feature>
<accession>A0ABZ3C2R7</accession>
<gene>
    <name evidence="9" type="ORF">WMO13_02865</name>
</gene>
<evidence type="ECO:0000256" key="5">
    <source>
        <dbReference type="ARBA" id="ARBA00023136"/>
    </source>
</evidence>